<reference evidence="2" key="1">
    <citation type="submission" date="2016-11" db="UniProtKB">
        <authorList>
            <consortium name="WormBaseParasite"/>
        </authorList>
    </citation>
    <scope>IDENTIFICATION</scope>
    <source>
        <strain evidence="2">KR3021</strain>
    </source>
</reference>
<dbReference type="Proteomes" id="UP000095286">
    <property type="component" value="Unplaced"/>
</dbReference>
<evidence type="ECO:0000313" key="2">
    <source>
        <dbReference type="WBParaSite" id="RSKR_0000030000.1"/>
    </source>
</evidence>
<proteinExistence type="predicted"/>
<organism evidence="1 2">
    <name type="scientific">Rhabditophanes sp. KR3021</name>
    <dbReference type="NCBI Taxonomy" id="114890"/>
    <lineage>
        <taxon>Eukaryota</taxon>
        <taxon>Metazoa</taxon>
        <taxon>Ecdysozoa</taxon>
        <taxon>Nematoda</taxon>
        <taxon>Chromadorea</taxon>
        <taxon>Rhabditida</taxon>
        <taxon>Tylenchina</taxon>
        <taxon>Panagrolaimomorpha</taxon>
        <taxon>Strongyloidoidea</taxon>
        <taxon>Alloionematidae</taxon>
        <taxon>Rhabditophanes</taxon>
    </lineage>
</organism>
<protein>
    <submittedName>
        <fullName evidence="2">mRNA_decap_C domain-containing protein</fullName>
    </submittedName>
</protein>
<accession>A0AC35TGA7</accession>
<sequence length="289" mass="32075">MSGPSSQQRNTGVSPPGALAEKNILSLRQIDSEAKSIIAVAKYTAVYNFVNQEWEKTNVDGPLFVYMRNTEPVFGLCIANRTASPDFVEFITCEHRIKFKPPYILIYFPAGSIKGLWFYESAECSTIYKILSKLTVPKKALGEEVKQEAVSSDEGSKGENDETTLCNNDSTASNDIPSESNLNNCLAQMLGDRLKFSQQYESTQTNSQSETSLKCKESPQTPNHIISPHQSEQNRLPRVNESPSSAPIIPGLTKEQFLIGITHLLHKDDSLLTSIHNAYIEALTNALKR</sequence>
<dbReference type="WBParaSite" id="RSKR_0000030000.1">
    <property type="protein sequence ID" value="RSKR_0000030000.1"/>
    <property type="gene ID" value="RSKR_0000030000"/>
</dbReference>
<name>A0AC35TGA7_9BILA</name>
<evidence type="ECO:0000313" key="1">
    <source>
        <dbReference type="Proteomes" id="UP000095286"/>
    </source>
</evidence>